<evidence type="ECO:0000313" key="2">
    <source>
        <dbReference type="Proteomes" id="UP001066276"/>
    </source>
</evidence>
<name>A0AAV7WSS8_PLEWA</name>
<keyword evidence="2" id="KW-1185">Reference proteome</keyword>
<evidence type="ECO:0000313" key="1">
    <source>
        <dbReference type="EMBL" id="KAJ1215961.1"/>
    </source>
</evidence>
<dbReference type="AlphaFoldDB" id="A0AAV7WSS8"/>
<organism evidence="1 2">
    <name type="scientific">Pleurodeles waltl</name>
    <name type="common">Iberian ribbed newt</name>
    <dbReference type="NCBI Taxonomy" id="8319"/>
    <lineage>
        <taxon>Eukaryota</taxon>
        <taxon>Metazoa</taxon>
        <taxon>Chordata</taxon>
        <taxon>Craniata</taxon>
        <taxon>Vertebrata</taxon>
        <taxon>Euteleostomi</taxon>
        <taxon>Amphibia</taxon>
        <taxon>Batrachia</taxon>
        <taxon>Caudata</taxon>
        <taxon>Salamandroidea</taxon>
        <taxon>Salamandridae</taxon>
        <taxon>Pleurodelinae</taxon>
        <taxon>Pleurodeles</taxon>
    </lineage>
</organism>
<proteinExistence type="predicted"/>
<comment type="caution">
    <text evidence="1">The sequence shown here is derived from an EMBL/GenBank/DDBJ whole genome shotgun (WGS) entry which is preliminary data.</text>
</comment>
<dbReference type="Proteomes" id="UP001066276">
    <property type="component" value="Chromosome 1_1"/>
</dbReference>
<sequence length="122" mass="13584">MLLYLASQGIHRDLLKGQYEKPKELPQADRVGCFLGACSELVNQTIARIASVSFNKLNSSPPALVGLVKFQVAEGTFVQLRLAEHVRGWVKELLSLEHQDLGLKLKDLAPLHPFFTMDVCLI</sequence>
<dbReference type="EMBL" id="JANPWB010000001">
    <property type="protein sequence ID" value="KAJ1215961.1"/>
    <property type="molecule type" value="Genomic_DNA"/>
</dbReference>
<reference evidence="1" key="1">
    <citation type="journal article" date="2022" name="bioRxiv">
        <title>Sequencing and chromosome-scale assembly of the giantPleurodeles waltlgenome.</title>
        <authorList>
            <person name="Brown T."/>
            <person name="Elewa A."/>
            <person name="Iarovenko S."/>
            <person name="Subramanian E."/>
            <person name="Araus A.J."/>
            <person name="Petzold A."/>
            <person name="Susuki M."/>
            <person name="Suzuki K.-i.T."/>
            <person name="Hayashi T."/>
            <person name="Toyoda A."/>
            <person name="Oliveira C."/>
            <person name="Osipova E."/>
            <person name="Leigh N.D."/>
            <person name="Simon A."/>
            <person name="Yun M.H."/>
        </authorList>
    </citation>
    <scope>NUCLEOTIDE SEQUENCE</scope>
    <source>
        <strain evidence="1">20211129_DDA</strain>
        <tissue evidence="1">Liver</tissue>
    </source>
</reference>
<accession>A0AAV7WSS8</accession>
<protein>
    <submittedName>
        <fullName evidence="1">Uncharacterized protein</fullName>
    </submittedName>
</protein>
<gene>
    <name evidence="1" type="ORF">NDU88_003567</name>
</gene>